<dbReference type="Pfam" id="PF13580">
    <property type="entry name" value="SIS_2"/>
    <property type="match status" value="1"/>
</dbReference>
<dbReference type="AlphaFoldDB" id="A0A842I7Y7"/>
<name>A0A842I7Y7_9RHOB</name>
<feature type="domain" description="SIS" evidence="3">
    <location>
        <begin position="57"/>
        <end position="220"/>
    </location>
</feature>
<keyword evidence="4" id="KW-0456">Lyase</keyword>
<reference evidence="4 5" key="1">
    <citation type="journal article" date="2017" name="Int. J. Syst. Evol. Microbiol.">
        <title>Gemmobacter straminiformis sp. nov., isolated from an artificial fountain.</title>
        <authorList>
            <person name="Kang J.Y."/>
            <person name="Kim M.J."/>
            <person name="Chun J."/>
            <person name="Son K.P."/>
            <person name="Jahng K.Y."/>
        </authorList>
    </citation>
    <scope>NUCLEOTIDE SEQUENCE [LARGE SCALE GENOMIC DNA]</scope>
    <source>
        <strain evidence="4 5">CAM-8</strain>
    </source>
</reference>
<dbReference type="EMBL" id="JACLQD010000003">
    <property type="protein sequence ID" value="MBC2836192.1"/>
    <property type="molecule type" value="Genomic_DNA"/>
</dbReference>
<dbReference type="InterPro" id="IPR046348">
    <property type="entry name" value="SIS_dom_sf"/>
</dbReference>
<dbReference type="GO" id="GO:0046348">
    <property type="term" value="P:amino sugar catabolic process"/>
    <property type="evidence" value="ECO:0007669"/>
    <property type="project" value="TreeGrafter"/>
</dbReference>
<dbReference type="Gene3D" id="1.10.8.1080">
    <property type="match status" value="1"/>
</dbReference>
<accession>A0A842I7Y7</accession>
<comment type="caution">
    <text evidence="4">The sequence shown here is derived from an EMBL/GenBank/DDBJ whole genome shotgun (WGS) entry which is preliminary data.</text>
</comment>
<keyword evidence="5" id="KW-1185">Reference proteome</keyword>
<dbReference type="EC" id="4.2.1.126" evidence="4"/>
<evidence type="ECO:0000259" key="3">
    <source>
        <dbReference type="PROSITE" id="PS51464"/>
    </source>
</evidence>
<gene>
    <name evidence="4" type="ORF">H7F16_11805</name>
</gene>
<keyword evidence="1" id="KW-0119">Carbohydrate metabolism</keyword>
<feature type="region of interest" description="Disordered" evidence="2">
    <location>
        <begin position="1"/>
        <end position="21"/>
    </location>
</feature>
<dbReference type="InterPro" id="IPR001347">
    <property type="entry name" value="SIS_dom"/>
</dbReference>
<evidence type="ECO:0000256" key="1">
    <source>
        <dbReference type="ARBA" id="ARBA00023277"/>
    </source>
</evidence>
<dbReference type="InterPro" id="IPR040190">
    <property type="entry name" value="MURQ/GCKR"/>
</dbReference>
<dbReference type="NCBIfam" id="NF003915">
    <property type="entry name" value="PRK05441.1"/>
    <property type="match status" value="1"/>
</dbReference>
<dbReference type="PROSITE" id="PS51464">
    <property type="entry name" value="SIS"/>
    <property type="match status" value="1"/>
</dbReference>
<evidence type="ECO:0000313" key="5">
    <source>
        <dbReference type="Proteomes" id="UP000555411"/>
    </source>
</evidence>
<dbReference type="RefSeq" id="WP_185797802.1">
    <property type="nucleotide sequence ID" value="NZ_JACLQD010000003.1"/>
</dbReference>
<dbReference type="SUPFAM" id="SSF53697">
    <property type="entry name" value="SIS domain"/>
    <property type="match status" value="1"/>
</dbReference>
<dbReference type="GO" id="GO:0016803">
    <property type="term" value="F:ether hydrolase activity"/>
    <property type="evidence" value="ECO:0007669"/>
    <property type="project" value="TreeGrafter"/>
</dbReference>
<dbReference type="GO" id="GO:0016835">
    <property type="term" value="F:carbon-oxygen lyase activity"/>
    <property type="evidence" value="ECO:0007669"/>
    <property type="project" value="TreeGrafter"/>
</dbReference>
<organism evidence="4 5">
    <name type="scientific">Paragemmobacter straminiformis</name>
    <dbReference type="NCBI Taxonomy" id="2045119"/>
    <lineage>
        <taxon>Bacteria</taxon>
        <taxon>Pseudomonadati</taxon>
        <taxon>Pseudomonadota</taxon>
        <taxon>Alphaproteobacteria</taxon>
        <taxon>Rhodobacterales</taxon>
        <taxon>Paracoccaceae</taxon>
        <taxon>Paragemmobacter</taxon>
    </lineage>
</organism>
<evidence type="ECO:0000256" key="2">
    <source>
        <dbReference type="SAM" id="MobiDB-lite"/>
    </source>
</evidence>
<proteinExistence type="predicted"/>
<evidence type="ECO:0000313" key="4">
    <source>
        <dbReference type="EMBL" id="MBC2836192.1"/>
    </source>
</evidence>
<dbReference type="Proteomes" id="UP000555411">
    <property type="component" value="Unassembled WGS sequence"/>
</dbReference>
<dbReference type="PANTHER" id="PTHR10088:SF4">
    <property type="entry name" value="GLUCOKINASE REGULATORY PROTEIN"/>
    <property type="match status" value="1"/>
</dbReference>
<dbReference type="GO" id="GO:0097367">
    <property type="term" value="F:carbohydrate derivative binding"/>
    <property type="evidence" value="ECO:0007669"/>
    <property type="project" value="InterPro"/>
</dbReference>
<protein>
    <submittedName>
        <fullName evidence="4">N-acetylmuramic acid 6-phosphate etherase</fullName>
        <ecNumber evidence="4">4.2.1.126</ecNumber>
    </submittedName>
</protein>
<dbReference type="PANTHER" id="PTHR10088">
    <property type="entry name" value="GLUCOKINASE REGULATORY PROTEIN"/>
    <property type="match status" value="1"/>
</dbReference>
<dbReference type="Gene3D" id="3.40.50.10490">
    <property type="entry name" value="Glucose-6-phosphate isomerase like protein, domain 1"/>
    <property type="match status" value="1"/>
</dbReference>
<dbReference type="GO" id="GO:0009254">
    <property type="term" value="P:peptidoglycan turnover"/>
    <property type="evidence" value="ECO:0007669"/>
    <property type="project" value="TreeGrafter"/>
</dbReference>
<sequence>MADNGFARATEARHPHSAGLHDQPAPVVLERLLSAQQAALAAVRGALGPIAEAAGAGAAALSRGGKMGYAGAGSSGLMALADCLELAGTFGIMPPQTPMLFAGGAGALLHMTGGVEDDPALAAADFAAAGFSRGDVVLCLSASGTTPYTLAIAGLARKAGVTVAGFANVAGSPLLAASDIAVCIETGPEVVNGSTRMGAATAQKVALNMLSVLVGLRLGHVHDGYMVNVVADNAKLVDRAARIVSALSGQGMEAARAALGVTGGAVKPAVLVAAGTTAEAAEAALGRSGGHIGPALAEVKQ</sequence>